<accession>A0A2T7PJS2</accession>
<dbReference type="InterPro" id="IPR006085">
    <property type="entry name" value="XPG_DNA_repair_N"/>
</dbReference>
<comment type="caution">
    <text evidence="4">The sequence shown here is derived from an EMBL/GenBank/DDBJ whole genome shotgun (WGS) entry which is preliminary data.</text>
</comment>
<dbReference type="Pfam" id="PF00867">
    <property type="entry name" value="XPG_I"/>
    <property type="match status" value="1"/>
</dbReference>
<dbReference type="InterPro" id="IPR029060">
    <property type="entry name" value="PIN-like_dom_sf"/>
</dbReference>
<evidence type="ECO:0000259" key="2">
    <source>
        <dbReference type="SMART" id="SM00484"/>
    </source>
</evidence>
<sequence length="549" mass="61218">MALAGTIETQQDKPKGKKKKMGVTGLWSVLEPVKHRISLKDLQGQTLAVDLSIWVCENQSVRQMQHKVKKPHLRNLFFRVWSLLKLGVRLVFIIEGEAPLLKQQEMKKRLQNRNPASQKASSSHKCSRSSFQILLKECCQLLNALGVPYIQSQGEAERLCAALSAAGIVDGCISDDSDCFLYGARKVYKDLSTDARPPPPTPQVSHFFTSLGENLVNICVTKPEDSQCSSCLRELNSGVMNPGLVNESGQLLQLVTIEEQILFEKVFPDMVSQFLQPAEKSKSKKKHESLEHQTSPQSKAEKEEAETAPLSQRLMSKLSKTDSSVQSHTASPAASLPQLDALCADRCSYMSDGQFDLQFSFTLTDCSLVAPNHLNLTTQSSSLFDSPIPEKNQAVDLDSSHISIFSSEESVWEKEVISTCSQKSATQHVFYPASANDSFCKRQEKLSGFDSPKHEFPPCKPIHILHSDDLCVSASATNNSTTSMPNSLGKEKTQNNTPMIVEEPRKKPEHCDEHLPLFQRLRQRLPKETQNELAKLTSFENLDTKAFHF</sequence>
<dbReference type="InterPro" id="IPR006086">
    <property type="entry name" value="XPG-I_dom"/>
</dbReference>
<evidence type="ECO:0000313" key="4">
    <source>
        <dbReference type="EMBL" id="PVD33660.1"/>
    </source>
</evidence>
<proteinExistence type="predicted"/>
<dbReference type="InterPro" id="IPR006084">
    <property type="entry name" value="XPG/Rad2"/>
</dbReference>
<evidence type="ECO:0008006" key="6">
    <source>
        <dbReference type="Google" id="ProtNLM"/>
    </source>
</evidence>
<gene>
    <name evidence="4" type="ORF">C0Q70_04918</name>
</gene>
<evidence type="ECO:0000256" key="1">
    <source>
        <dbReference type="SAM" id="MobiDB-lite"/>
    </source>
</evidence>
<dbReference type="GO" id="GO:0000400">
    <property type="term" value="F:four-way junction DNA binding"/>
    <property type="evidence" value="ECO:0007669"/>
    <property type="project" value="TreeGrafter"/>
</dbReference>
<dbReference type="FunFam" id="3.40.50.1010:FF:000024">
    <property type="entry name" value="flap endonuclease GEN homolog 1"/>
    <property type="match status" value="1"/>
</dbReference>
<name>A0A2T7PJS2_POMCA</name>
<dbReference type="Gene3D" id="3.40.50.1010">
    <property type="entry name" value="5'-nuclease"/>
    <property type="match status" value="1"/>
</dbReference>
<feature type="region of interest" description="Disordered" evidence="1">
    <location>
        <begin position="278"/>
        <end position="311"/>
    </location>
</feature>
<keyword evidence="5" id="KW-1185">Reference proteome</keyword>
<dbReference type="PANTHER" id="PTHR11081:SF70">
    <property type="entry name" value="FLAP ENDONUCLEASE GEN HOMOLOG 1"/>
    <property type="match status" value="1"/>
</dbReference>
<reference evidence="4 5" key="1">
    <citation type="submission" date="2018-04" db="EMBL/GenBank/DDBJ databases">
        <title>The genome of golden apple snail Pomacea canaliculata provides insight into stress tolerance and invasive adaptation.</title>
        <authorList>
            <person name="Liu C."/>
            <person name="Liu B."/>
            <person name="Ren Y."/>
            <person name="Zhang Y."/>
            <person name="Wang H."/>
            <person name="Li S."/>
            <person name="Jiang F."/>
            <person name="Yin L."/>
            <person name="Zhang G."/>
            <person name="Qian W."/>
            <person name="Fan W."/>
        </authorList>
    </citation>
    <scope>NUCLEOTIDE SEQUENCE [LARGE SCALE GENOMIC DNA]</scope>
    <source>
        <strain evidence="4">SZHN2017</strain>
        <tissue evidence="4">Muscle</tissue>
    </source>
</reference>
<dbReference type="PANTHER" id="PTHR11081">
    <property type="entry name" value="FLAP ENDONUCLEASE FAMILY MEMBER"/>
    <property type="match status" value="1"/>
</dbReference>
<dbReference type="Pfam" id="PF00752">
    <property type="entry name" value="XPG_N"/>
    <property type="match status" value="1"/>
</dbReference>
<dbReference type="GO" id="GO:0017108">
    <property type="term" value="F:5'-flap endonuclease activity"/>
    <property type="evidence" value="ECO:0007669"/>
    <property type="project" value="TreeGrafter"/>
</dbReference>
<dbReference type="SMART" id="SM00485">
    <property type="entry name" value="XPGN"/>
    <property type="match status" value="1"/>
</dbReference>
<dbReference type="EMBL" id="PZQS01000003">
    <property type="protein sequence ID" value="PVD33660.1"/>
    <property type="molecule type" value="Genomic_DNA"/>
</dbReference>
<feature type="domain" description="XPG N-terminal" evidence="3">
    <location>
        <begin position="21"/>
        <end position="116"/>
    </location>
</feature>
<feature type="domain" description="XPG-I" evidence="2">
    <location>
        <begin position="143"/>
        <end position="213"/>
    </location>
</feature>
<evidence type="ECO:0000259" key="3">
    <source>
        <dbReference type="SMART" id="SM00485"/>
    </source>
</evidence>
<dbReference type="PRINTS" id="PR00853">
    <property type="entry name" value="XPGRADSUPER"/>
</dbReference>
<dbReference type="STRING" id="400727.A0A2T7PJS2"/>
<dbReference type="OrthoDB" id="2959108at2759"/>
<dbReference type="AlphaFoldDB" id="A0A2T7PJS2"/>
<organism evidence="4 5">
    <name type="scientific">Pomacea canaliculata</name>
    <name type="common">Golden apple snail</name>
    <dbReference type="NCBI Taxonomy" id="400727"/>
    <lineage>
        <taxon>Eukaryota</taxon>
        <taxon>Metazoa</taxon>
        <taxon>Spiralia</taxon>
        <taxon>Lophotrochozoa</taxon>
        <taxon>Mollusca</taxon>
        <taxon>Gastropoda</taxon>
        <taxon>Caenogastropoda</taxon>
        <taxon>Architaenioglossa</taxon>
        <taxon>Ampullarioidea</taxon>
        <taxon>Ampullariidae</taxon>
        <taxon>Pomacea</taxon>
    </lineage>
</organism>
<dbReference type="Proteomes" id="UP000245119">
    <property type="component" value="Linkage Group LG3"/>
</dbReference>
<protein>
    <recommendedName>
        <fullName evidence="6">XPG N-terminal domain-containing protein</fullName>
    </recommendedName>
</protein>
<evidence type="ECO:0000313" key="5">
    <source>
        <dbReference type="Proteomes" id="UP000245119"/>
    </source>
</evidence>
<dbReference type="SMART" id="SM00484">
    <property type="entry name" value="XPGI"/>
    <property type="match status" value="1"/>
</dbReference>
<dbReference type="SUPFAM" id="SSF88723">
    <property type="entry name" value="PIN domain-like"/>
    <property type="match status" value="1"/>
</dbReference>
<dbReference type="CDD" id="cd09869">
    <property type="entry name" value="PIN_GEN1"/>
    <property type="match status" value="1"/>
</dbReference>